<dbReference type="KEGG" id="gtl:EP073_00255"/>
<dbReference type="AlphaFoldDB" id="A0A3R5YXJ2"/>
<dbReference type="InterPro" id="IPR027417">
    <property type="entry name" value="P-loop_NTPase"/>
</dbReference>
<dbReference type="PANTHER" id="PTHR11669">
    <property type="entry name" value="REPLICATION FACTOR C / DNA POLYMERASE III GAMMA-TAU SUBUNIT"/>
    <property type="match status" value="1"/>
</dbReference>
<dbReference type="Pfam" id="PF13177">
    <property type="entry name" value="DNA_pol3_delta2"/>
    <property type="match status" value="1"/>
</dbReference>
<keyword evidence="2" id="KW-1185">Reference proteome</keyword>
<evidence type="ECO:0000313" key="2">
    <source>
        <dbReference type="Proteomes" id="UP000287502"/>
    </source>
</evidence>
<dbReference type="Gene3D" id="3.40.50.300">
    <property type="entry name" value="P-loop containing nucleotide triphosphate hydrolases"/>
    <property type="match status" value="1"/>
</dbReference>
<dbReference type="RefSeq" id="WP_128465173.1">
    <property type="nucleotide sequence ID" value="NZ_CP035108.1"/>
</dbReference>
<accession>A0A3R5YXJ2</accession>
<protein>
    <submittedName>
        <fullName evidence="1">AAA family ATPase</fullName>
    </submittedName>
</protein>
<reference evidence="1 2" key="1">
    <citation type="submission" date="2019-01" db="EMBL/GenBank/DDBJ databases">
        <title>Geovibrio thiophilus DSM 11263, complete genome.</title>
        <authorList>
            <person name="Spring S."/>
            <person name="Bunk B."/>
            <person name="Sproer C."/>
        </authorList>
    </citation>
    <scope>NUCLEOTIDE SEQUENCE [LARGE SCALE GENOMIC DNA]</scope>
    <source>
        <strain evidence="1 2">DSM 11263</strain>
    </source>
</reference>
<dbReference type="EMBL" id="CP035108">
    <property type="protein sequence ID" value="QAR31886.1"/>
    <property type="molecule type" value="Genomic_DNA"/>
</dbReference>
<gene>
    <name evidence="1" type="ORF">EP073_00255</name>
</gene>
<dbReference type="GO" id="GO:0006261">
    <property type="term" value="P:DNA-templated DNA replication"/>
    <property type="evidence" value="ECO:0007669"/>
    <property type="project" value="TreeGrafter"/>
</dbReference>
<sequence length="291" mass="33653">MRYTGHKREREIFSKALKAEKLVHAYIFSGKESCGKKLLAREIARSLFCGCALFEESASRHSAQVDALNHPDLHIFEDDSIPIEKVRKISETAYLSPHSANHKIFIIDNAHNMRTEASNAFLKTLEEPGENTVFFLITDKYDRLLPTIRSRCIHIEFSRLSDEEVVSIIKKLRPDVSNYEAAVKLAAGSVSQALYFLDNNAAEKWMLFEDLSGEKLYKRLEGLKEKDDIRIFCSVLYGFLLEKYRRAGDPVLLEFSNYLLDILQRLNYNVNLDIFRFDLFTKITEVLIERD</sequence>
<dbReference type="PANTHER" id="PTHR11669:SF8">
    <property type="entry name" value="DNA POLYMERASE III SUBUNIT DELTA"/>
    <property type="match status" value="1"/>
</dbReference>
<dbReference type="OrthoDB" id="9810148at2"/>
<organism evidence="1 2">
    <name type="scientific">Geovibrio thiophilus</name>
    <dbReference type="NCBI Taxonomy" id="139438"/>
    <lineage>
        <taxon>Bacteria</taxon>
        <taxon>Pseudomonadati</taxon>
        <taxon>Deferribacterota</taxon>
        <taxon>Deferribacteres</taxon>
        <taxon>Deferribacterales</taxon>
        <taxon>Geovibrionaceae</taxon>
        <taxon>Geovibrio</taxon>
    </lineage>
</organism>
<dbReference type="Proteomes" id="UP000287502">
    <property type="component" value="Chromosome"/>
</dbReference>
<dbReference type="SUPFAM" id="SSF52540">
    <property type="entry name" value="P-loop containing nucleoside triphosphate hydrolases"/>
    <property type="match status" value="1"/>
</dbReference>
<proteinExistence type="predicted"/>
<dbReference type="InterPro" id="IPR050238">
    <property type="entry name" value="DNA_Rep/Repair_Clamp_Loader"/>
</dbReference>
<dbReference type="CDD" id="cd00009">
    <property type="entry name" value="AAA"/>
    <property type="match status" value="1"/>
</dbReference>
<name>A0A3R5YXJ2_9BACT</name>
<evidence type="ECO:0000313" key="1">
    <source>
        <dbReference type="EMBL" id="QAR31886.1"/>
    </source>
</evidence>